<dbReference type="InterPro" id="IPR036691">
    <property type="entry name" value="Endo/exonu/phosph_ase_sf"/>
</dbReference>
<dbReference type="SUPFAM" id="SSF56219">
    <property type="entry name" value="DNase I-like"/>
    <property type="match status" value="1"/>
</dbReference>
<evidence type="ECO:0000259" key="1">
    <source>
        <dbReference type="Pfam" id="PF03372"/>
    </source>
</evidence>
<dbReference type="PANTHER" id="PTHR46670">
    <property type="entry name" value="ENDO/EXONUCLEASE/PHOSPHATASE DOMAIN-CONTAINING PROTEIN"/>
    <property type="match status" value="1"/>
</dbReference>
<proteinExistence type="predicted"/>
<evidence type="ECO:0000313" key="2">
    <source>
        <dbReference type="EMBL" id="ROJ26342.1"/>
    </source>
</evidence>
<protein>
    <recommendedName>
        <fullName evidence="1">Endonuclease/exonuclease/phosphatase domain-containing protein</fullName>
    </recommendedName>
</protein>
<dbReference type="AlphaFoldDB" id="A0A3N0XST7"/>
<dbReference type="PANTHER" id="PTHR46670:SF3">
    <property type="entry name" value="ENDONUCLEASE_EXONUCLEASE_PHOSPHATASE DOMAIN-CONTAINING PROTEIN"/>
    <property type="match status" value="1"/>
</dbReference>
<dbReference type="Pfam" id="PF03372">
    <property type="entry name" value="Exo_endo_phos"/>
    <property type="match status" value="1"/>
</dbReference>
<feature type="domain" description="Endonuclease/exonuclease/phosphatase" evidence="1">
    <location>
        <begin position="212"/>
        <end position="398"/>
    </location>
</feature>
<dbReference type="InterPro" id="IPR005135">
    <property type="entry name" value="Endo/exonuclease/phosphatase"/>
</dbReference>
<comment type="caution">
    <text evidence="2">The sequence shown here is derived from an EMBL/GenBank/DDBJ whole genome shotgun (WGS) entry which is preliminary data.</text>
</comment>
<dbReference type="EMBL" id="RJVU01063207">
    <property type="protein sequence ID" value="ROJ26342.1"/>
    <property type="molecule type" value="Genomic_DNA"/>
</dbReference>
<sequence>MAPVCNSACRLLCLSYVLTVLVLFSSLRVHRVSSLRVYEREFLLNLRKSNAVEFSWHSGGHKTCDSPFRGCASEACWGLVDCLRYCRKRSRRRGKGGGVLVRLRTARTGAFITRLDSHSSPAVDDLDSALQNLSLRLWDVRYSVLVAVVPSCREVTSGFKIIRRHSKKRGINSDNVRSLGYVPLSHRSDAPVDLSVKMALLNIRSITNKTFLINDLISSQALDFLFMTETWLKEGDRDFLAEDSPFYFLSLNSPRTGGRGGGVATIFRSCFKCKLASEVMFGSFEVQVFNVILTRPVVFALLYRPPKYNKDFIREFSVFLSSMIMSCDSLVVLGDFNIHVCCPDKPLVQDFLTVLDTFNLTQSVVGPTHVQGHTLDLVLSWGIPVCELVVENSGLSDHYFITFNLAFSMIIQGGIPLGHQVRSINDSTASVFSEVFNSCLHLYITDSSSSCTDLDSLVDGFNSESTGILDSIAPFKKVKSKKVSHPWLNVESRLLRQKWRQAERRWKRDKLQVSYEILRDCMHHYQQFVKAAKANYFSALITQNQHCSKVLFRTINSVLNNGGLAVPVNSEISCETFAQFFGDKISNIRANISVPASNSVGLLDQPDYCTFDQFSRFEPVSLPELLTVIQHLKPTVCSLDVIPPRLIIQIWDVVGPTILLIINQSLAPGVVPSYFKHALVQPLLKKVQFGLYRVKQL</sequence>
<gene>
    <name evidence="2" type="ORF">DPX16_12504</name>
</gene>
<evidence type="ECO:0000313" key="3">
    <source>
        <dbReference type="Proteomes" id="UP000281406"/>
    </source>
</evidence>
<dbReference type="Gene3D" id="3.60.10.10">
    <property type="entry name" value="Endonuclease/exonuclease/phosphatase"/>
    <property type="match status" value="1"/>
</dbReference>
<dbReference type="OrthoDB" id="419189at2759"/>
<reference evidence="2 3" key="1">
    <citation type="submission" date="2018-10" db="EMBL/GenBank/DDBJ databases">
        <title>Genome assembly for a Yunnan-Guizhou Plateau 3E fish, Anabarilius grahami (Regan), and its evolutionary and genetic applications.</title>
        <authorList>
            <person name="Jiang W."/>
        </authorList>
    </citation>
    <scope>NUCLEOTIDE SEQUENCE [LARGE SCALE GENOMIC DNA]</scope>
    <source>
        <strain evidence="2">AG-KIZ</strain>
        <tissue evidence="2">Muscle</tissue>
    </source>
</reference>
<name>A0A3N0XST7_ANAGA</name>
<keyword evidence="3" id="KW-1185">Reference proteome</keyword>
<organism evidence="2 3">
    <name type="scientific">Anabarilius grahami</name>
    <name type="common">Kanglang fish</name>
    <name type="synonym">Barilius grahami</name>
    <dbReference type="NCBI Taxonomy" id="495550"/>
    <lineage>
        <taxon>Eukaryota</taxon>
        <taxon>Metazoa</taxon>
        <taxon>Chordata</taxon>
        <taxon>Craniata</taxon>
        <taxon>Vertebrata</taxon>
        <taxon>Euteleostomi</taxon>
        <taxon>Actinopterygii</taxon>
        <taxon>Neopterygii</taxon>
        <taxon>Teleostei</taxon>
        <taxon>Ostariophysi</taxon>
        <taxon>Cypriniformes</taxon>
        <taxon>Xenocyprididae</taxon>
        <taxon>Xenocypridinae</taxon>
        <taxon>Xenocypridinae incertae sedis</taxon>
        <taxon>Anabarilius</taxon>
    </lineage>
</organism>
<dbReference type="Proteomes" id="UP000281406">
    <property type="component" value="Unassembled WGS sequence"/>
</dbReference>
<dbReference type="GO" id="GO:0003824">
    <property type="term" value="F:catalytic activity"/>
    <property type="evidence" value="ECO:0007669"/>
    <property type="project" value="InterPro"/>
</dbReference>
<accession>A0A3N0XST7</accession>